<gene>
    <name evidence="3" type="ORF">ABW22_05155</name>
</gene>
<evidence type="ECO:0000313" key="3">
    <source>
        <dbReference type="EMBL" id="KVW97202.1"/>
    </source>
</evidence>
<evidence type="ECO:0000313" key="4">
    <source>
        <dbReference type="Proteomes" id="UP000064243"/>
    </source>
</evidence>
<dbReference type="Pfam" id="PF00515">
    <property type="entry name" value="TPR_1"/>
    <property type="match status" value="1"/>
</dbReference>
<dbReference type="EMBL" id="LDUG01000017">
    <property type="protein sequence ID" value="KVW97202.1"/>
    <property type="molecule type" value="Genomic_DNA"/>
</dbReference>
<dbReference type="InterPro" id="IPR036465">
    <property type="entry name" value="vWFA_dom_sf"/>
</dbReference>
<evidence type="ECO:0000256" key="2">
    <source>
        <dbReference type="SAM" id="MobiDB-lite"/>
    </source>
</evidence>
<dbReference type="PATRIC" id="fig|36861.3.peg.494"/>
<name>A0A125BD11_THIDE</name>
<feature type="repeat" description="TPR" evidence="1">
    <location>
        <begin position="214"/>
        <end position="247"/>
    </location>
</feature>
<dbReference type="PROSITE" id="PS50293">
    <property type="entry name" value="TPR_REGION"/>
    <property type="match status" value="1"/>
</dbReference>
<proteinExistence type="predicted"/>
<reference evidence="3 4" key="1">
    <citation type="journal article" date="2015" name="Appl. Environ. Microbiol.">
        <title>Aerobic and Anaerobic Thiosulfate Oxidation by a Cold-Adapted, Subglacial Chemoautotroph.</title>
        <authorList>
            <person name="Harrold Z.R."/>
            <person name="Skidmore M.L."/>
            <person name="Hamilton T.L."/>
            <person name="Desch L."/>
            <person name="Amada K."/>
            <person name="van Gelder W."/>
            <person name="Glover K."/>
            <person name="Roden E.E."/>
            <person name="Boyd E.S."/>
        </authorList>
    </citation>
    <scope>NUCLEOTIDE SEQUENCE [LARGE SCALE GENOMIC DNA]</scope>
    <source>
        <strain evidence="3 4">RG</strain>
    </source>
</reference>
<dbReference type="Proteomes" id="UP000064243">
    <property type="component" value="Unassembled WGS sequence"/>
</dbReference>
<dbReference type="Gene3D" id="1.25.40.10">
    <property type="entry name" value="Tetratricopeptide repeat domain"/>
    <property type="match status" value="1"/>
</dbReference>
<dbReference type="AlphaFoldDB" id="A0A125BD11"/>
<dbReference type="RefSeq" id="WP_162264470.1">
    <property type="nucleotide sequence ID" value="NZ_LDUG01000017.1"/>
</dbReference>
<dbReference type="PROSITE" id="PS50005">
    <property type="entry name" value="TPR"/>
    <property type="match status" value="1"/>
</dbReference>
<evidence type="ECO:0000256" key="1">
    <source>
        <dbReference type="PROSITE-ProRule" id="PRU00339"/>
    </source>
</evidence>
<dbReference type="InterPro" id="IPR011990">
    <property type="entry name" value="TPR-like_helical_dom_sf"/>
</dbReference>
<comment type="caution">
    <text evidence="3">The sequence shown here is derived from an EMBL/GenBank/DDBJ whole genome shotgun (WGS) entry which is preliminary data.</text>
</comment>
<feature type="compositionally biased region" description="Low complexity" evidence="2">
    <location>
        <begin position="313"/>
        <end position="326"/>
    </location>
</feature>
<accession>A0A125BD11</accession>
<dbReference type="SUPFAM" id="SSF48452">
    <property type="entry name" value="TPR-like"/>
    <property type="match status" value="1"/>
</dbReference>
<feature type="region of interest" description="Disordered" evidence="2">
    <location>
        <begin position="287"/>
        <end position="331"/>
    </location>
</feature>
<dbReference type="SMART" id="SM00028">
    <property type="entry name" value="TPR"/>
    <property type="match status" value="2"/>
</dbReference>
<keyword evidence="4" id="KW-1185">Reference proteome</keyword>
<keyword evidence="1" id="KW-0802">TPR repeat</keyword>
<organism evidence="3 4">
    <name type="scientific">Thiobacillus denitrificans</name>
    <dbReference type="NCBI Taxonomy" id="36861"/>
    <lineage>
        <taxon>Bacteria</taxon>
        <taxon>Pseudomonadati</taxon>
        <taxon>Pseudomonadota</taxon>
        <taxon>Betaproteobacteria</taxon>
        <taxon>Nitrosomonadales</taxon>
        <taxon>Thiobacillaceae</taxon>
        <taxon>Thiobacillus</taxon>
    </lineage>
</organism>
<protein>
    <recommendedName>
        <fullName evidence="5">Tetratricopeptide repeat protein</fullName>
    </recommendedName>
</protein>
<feature type="non-terminal residue" evidence="3">
    <location>
        <position position="1"/>
    </location>
</feature>
<dbReference type="InterPro" id="IPR019734">
    <property type="entry name" value="TPR_rpt"/>
</dbReference>
<evidence type="ECO:0008006" key="5">
    <source>
        <dbReference type="Google" id="ProtNLM"/>
    </source>
</evidence>
<dbReference type="Gene3D" id="3.40.50.410">
    <property type="entry name" value="von Willebrand factor, type A domain"/>
    <property type="match status" value="1"/>
</dbReference>
<sequence length="373" mass="39636">AETDSVDAAAQTAVEALRQAAMPLFVLGVGSEAGASVPLPDGGFAETDGVQVTSRMAANAYRQWAIASGGRFAVVSDGDADWSALHDGGIAGLPGDPLAPETAAAWRELYAWCLAPALALLMAVYLPRRVVVLVALAVWGAAVVPTDVLADEAAAWQAWQQKQYARAQTLYAEAGGYRGQMGAGAAAWKLAEYTAAARHFGAALLLAENDDQRADALYNLGNAYYGRGQWQAAFEAFETVLRVRPGDTRAGANRELAWQRLRRQRPETPMQSDLGGRRGFLAEGQIQLDGQTGPTPDDPESEAAGVQIDRGTPGASGAHAPGASAPRQALRVDPRLALSGLKKLDRLQDQPTTLLHNLLKQDARHDDAERPPW</sequence>